<feature type="transmembrane region" description="Helical" evidence="1">
    <location>
        <begin position="49"/>
        <end position="71"/>
    </location>
</feature>
<keyword evidence="1" id="KW-0812">Transmembrane</keyword>
<keyword evidence="3" id="KW-1185">Reference proteome</keyword>
<organism evidence="2 3">
    <name type="scientific">Aerococcus kribbianus</name>
    <dbReference type="NCBI Taxonomy" id="2999064"/>
    <lineage>
        <taxon>Bacteria</taxon>
        <taxon>Bacillati</taxon>
        <taxon>Bacillota</taxon>
        <taxon>Bacilli</taxon>
        <taxon>Lactobacillales</taxon>
        <taxon>Aerococcaceae</taxon>
        <taxon>Aerococcus</taxon>
    </lineage>
</organism>
<keyword evidence="1" id="KW-0472">Membrane</keyword>
<dbReference type="AlphaFoldDB" id="A0A9X3FNN7"/>
<reference evidence="2" key="1">
    <citation type="submission" date="2022-12" db="EMBL/GenBank/DDBJ databases">
        <title>Description and comparative metabolic analysis of Aerococcus sp. nov., isolated from the feces of a pig.</title>
        <authorList>
            <person name="Chang Y.-H."/>
        </authorList>
    </citation>
    <scope>NUCLEOTIDE SEQUENCE</scope>
    <source>
        <strain evidence="2">YH-aer222</strain>
    </source>
</reference>
<dbReference type="RefSeq" id="WP_268752375.1">
    <property type="nucleotide sequence ID" value="NZ_JAPRFQ010000002.1"/>
</dbReference>
<proteinExistence type="predicted"/>
<comment type="caution">
    <text evidence="2">The sequence shown here is derived from an EMBL/GenBank/DDBJ whole genome shotgun (WGS) entry which is preliminary data.</text>
</comment>
<feature type="transmembrane region" description="Helical" evidence="1">
    <location>
        <begin position="7"/>
        <end position="29"/>
    </location>
</feature>
<accession>A0A9X3FNN7</accession>
<sequence length="190" mass="20899">MTSFRKWVQAIIALFVIVGLVFSIAIFFPIPYVTNFVFDYILVDENLRIVVAVALGLITIYLIGAVLYALFARGKSKKLSLANDKGKIVVESESVEMCAYNAIRNVTAARNKNVKVKLGSDVASSKADVSFDIDQDKDVVGISNDIQNRVQSALEAFFGQPIKTVNVKANPYDSSQNVEASSRDQGRRVN</sequence>
<dbReference type="EMBL" id="JAPRFR010000002">
    <property type="protein sequence ID" value="MCZ0726048.1"/>
    <property type="molecule type" value="Genomic_DNA"/>
</dbReference>
<keyword evidence="1" id="KW-1133">Transmembrane helix</keyword>
<gene>
    <name evidence="2" type="primary">amaP</name>
    <name evidence="2" type="ORF">OW157_05610</name>
</gene>
<protein>
    <submittedName>
        <fullName evidence="2">Alkaline shock response membrane anchor protein AmaP</fullName>
    </submittedName>
</protein>
<name>A0A9X3FNN7_9LACT</name>
<dbReference type="Proteomes" id="UP001146670">
    <property type="component" value="Unassembled WGS sequence"/>
</dbReference>
<evidence type="ECO:0000256" key="1">
    <source>
        <dbReference type="SAM" id="Phobius"/>
    </source>
</evidence>
<evidence type="ECO:0000313" key="2">
    <source>
        <dbReference type="EMBL" id="MCZ0726048.1"/>
    </source>
</evidence>
<evidence type="ECO:0000313" key="3">
    <source>
        <dbReference type="Proteomes" id="UP001146670"/>
    </source>
</evidence>
<dbReference type="NCBIfam" id="NF033218">
    <property type="entry name" value="anchor_AmaP"/>
    <property type="match status" value="1"/>
</dbReference>